<organism evidence="7 8">
    <name type="scientific">Pseudonocardia ammonioxydans</name>
    <dbReference type="NCBI Taxonomy" id="260086"/>
    <lineage>
        <taxon>Bacteria</taxon>
        <taxon>Bacillati</taxon>
        <taxon>Actinomycetota</taxon>
        <taxon>Actinomycetes</taxon>
        <taxon>Pseudonocardiales</taxon>
        <taxon>Pseudonocardiaceae</taxon>
        <taxon>Pseudonocardia</taxon>
    </lineage>
</organism>
<dbReference type="OrthoDB" id="9816296at2"/>
<evidence type="ECO:0000259" key="6">
    <source>
        <dbReference type="PROSITE" id="PS50977"/>
    </source>
</evidence>
<dbReference type="GO" id="GO:0003700">
    <property type="term" value="F:DNA-binding transcription factor activity"/>
    <property type="evidence" value="ECO:0007669"/>
    <property type="project" value="TreeGrafter"/>
</dbReference>
<keyword evidence="8" id="KW-1185">Reference proteome</keyword>
<dbReference type="PROSITE" id="PS50977">
    <property type="entry name" value="HTH_TETR_2"/>
    <property type="match status" value="1"/>
</dbReference>
<feature type="domain" description="HTH tetR-type" evidence="6">
    <location>
        <begin position="8"/>
        <end position="68"/>
    </location>
</feature>
<evidence type="ECO:0000256" key="2">
    <source>
        <dbReference type="ARBA" id="ARBA00023015"/>
    </source>
</evidence>
<keyword evidence="4" id="KW-0804">Transcription</keyword>
<keyword evidence="1" id="KW-0678">Repressor</keyword>
<dbReference type="InterPro" id="IPR036271">
    <property type="entry name" value="Tet_transcr_reg_TetR-rel_C_sf"/>
</dbReference>
<dbReference type="InterPro" id="IPR050109">
    <property type="entry name" value="HTH-type_TetR-like_transc_reg"/>
</dbReference>
<gene>
    <name evidence="7" type="ORF">SAMN05216207_10793</name>
</gene>
<accession>A0A1I5HXL9</accession>
<dbReference type="InterPro" id="IPR001647">
    <property type="entry name" value="HTH_TetR"/>
</dbReference>
<dbReference type="RefSeq" id="WP_093356651.1">
    <property type="nucleotide sequence ID" value="NZ_FOUY01000079.1"/>
</dbReference>
<dbReference type="PANTHER" id="PTHR30055">
    <property type="entry name" value="HTH-TYPE TRANSCRIPTIONAL REGULATOR RUTR"/>
    <property type="match status" value="1"/>
</dbReference>
<dbReference type="AlphaFoldDB" id="A0A1I5HXL9"/>
<name>A0A1I5HXL9_PSUAM</name>
<dbReference type="InterPro" id="IPR039538">
    <property type="entry name" value="BetI_C"/>
</dbReference>
<keyword evidence="3 5" id="KW-0238">DNA-binding</keyword>
<dbReference type="Pfam" id="PF13977">
    <property type="entry name" value="TetR_C_6"/>
    <property type="match status" value="1"/>
</dbReference>
<dbReference type="EMBL" id="FOUY01000079">
    <property type="protein sequence ID" value="SFO53013.1"/>
    <property type="molecule type" value="Genomic_DNA"/>
</dbReference>
<evidence type="ECO:0000256" key="5">
    <source>
        <dbReference type="PROSITE-ProRule" id="PRU00335"/>
    </source>
</evidence>
<dbReference type="SUPFAM" id="SSF46689">
    <property type="entry name" value="Homeodomain-like"/>
    <property type="match status" value="1"/>
</dbReference>
<evidence type="ECO:0000256" key="4">
    <source>
        <dbReference type="ARBA" id="ARBA00023163"/>
    </source>
</evidence>
<reference evidence="7 8" key="1">
    <citation type="submission" date="2016-10" db="EMBL/GenBank/DDBJ databases">
        <authorList>
            <person name="de Groot N.N."/>
        </authorList>
    </citation>
    <scope>NUCLEOTIDE SEQUENCE [LARGE SCALE GENOMIC DNA]</scope>
    <source>
        <strain evidence="7 8">CGMCC 4.1877</strain>
    </source>
</reference>
<dbReference type="InterPro" id="IPR009057">
    <property type="entry name" value="Homeodomain-like_sf"/>
</dbReference>
<feature type="DNA-binding region" description="H-T-H motif" evidence="5">
    <location>
        <begin position="31"/>
        <end position="50"/>
    </location>
</feature>
<keyword evidence="2" id="KW-0805">Transcription regulation</keyword>
<dbReference type="PANTHER" id="PTHR30055:SF234">
    <property type="entry name" value="HTH-TYPE TRANSCRIPTIONAL REGULATOR BETI"/>
    <property type="match status" value="1"/>
</dbReference>
<dbReference type="STRING" id="260086.SAMN05216207_10793"/>
<dbReference type="Pfam" id="PF00440">
    <property type="entry name" value="TetR_N"/>
    <property type="match status" value="1"/>
</dbReference>
<evidence type="ECO:0000313" key="8">
    <source>
        <dbReference type="Proteomes" id="UP000199614"/>
    </source>
</evidence>
<evidence type="ECO:0000313" key="7">
    <source>
        <dbReference type="EMBL" id="SFO53013.1"/>
    </source>
</evidence>
<proteinExistence type="predicted"/>
<evidence type="ECO:0000256" key="1">
    <source>
        <dbReference type="ARBA" id="ARBA00022491"/>
    </source>
</evidence>
<sequence>MPKQVDHGERRAAIALGVVGVIAEHGIGAVSVRSVARAAGVSTGQVQHYFATKADLVLHACRLFVDRATEQHAATAGAPPRERLEHLLVMGIPATPDQRVGAAVWQGFVTAAVTDARLAEVIASAWRARRDSVVELLTEIDPGSALPVPVLADLLAATADGLTTRAIVGDVDQDDARATMHAHCVALGIGTAPGQVCGSRPI</sequence>
<protein>
    <submittedName>
        <fullName evidence="7">Transcriptional regulator, TetR family</fullName>
    </submittedName>
</protein>
<dbReference type="GO" id="GO:0000976">
    <property type="term" value="F:transcription cis-regulatory region binding"/>
    <property type="evidence" value="ECO:0007669"/>
    <property type="project" value="TreeGrafter"/>
</dbReference>
<dbReference type="Proteomes" id="UP000199614">
    <property type="component" value="Unassembled WGS sequence"/>
</dbReference>
<dbReference type="Gene3D" id="1.10.357.10">
    <property type="entry name" value="Tetracycline Repressor, domain 2"/>
    <property type="match status" value="1"/>
</dbReference>
<dbReference type="SUPFAM" id="SSF48498">
    <property type="entry name" value="Tetracyclin repressor-like, C-terminal domain"/>
    <property type="match status" value="1"/>
</dbReference>
<evidence type="ECO:0000256" key="3">
    <source>
        <dbReference type="ARBA" id="ARBA00023125"/>
    </source>
</evidence>